<dbReference type="Proteomes" id="UP000007486">
    <property type="component" value="Chromosome"/>
</dbReference>
<dbReference type="KEGG" id="bsa:Bacsa_2850"/>
<sequence>MSVRPPRVRILTFHLISVPFTPTVPNIAIRFSLFSNLTHSYMPYMKFLSVRLCTYRQLHSDSDILDLGNMISAIKIHWELAPAS</sequence>
<dbReference type="HOGENOM" id="CLU_2520759_0_0_10"/>
<organism evidence="1 2">
    <name type="scientific">Phocaeicola salanitronis (strain DSM 18170 / JCM 13657 / CCUG 60908 / BL78)</name>
    <name type="common">Bacteroides salanitronis</name>
    <dbReference type="NCBI Taxonomy" id="667015"/>
    <lineage>
        <taxon>Bacteria</taxon>
        <taxon>Pseudomonadati</taxon>
        <taxon>Bacteroidota</taxon>
        <taxon>Bacteroidia</taxon>
        <taxon>Bacteroidales</taxon>
        <taxon>Bacteroidaceae</taxon>
        <taxon>Phocaeicola</taxon>
    </lineage>
</organism>
<dbReference type="EMBL" id="CP002530">
    <property type="protein sequence ID" value="ADY37383.1"/>
    <property type="molecule type" value="Genomic_DNA"/>
</dbReference>
<proteinExistence type="predicted"/>
<name>F0R1D9_PHOSB</name>
<evidence type="ECO:0000313" key="2">
    <source>
        <dbReference type="Proteomes" id="UP000007486"/>
    </source>
</evidence>
<reference evidence="1 2" key="1">
    <citation type="journal article" date="2011" name="Stand. Genomic Sci.">
        <title>Complete genome sequence of Bacteroides salanitronis type strain (BL78).</title>
        <authorList>
            <person name="Gronow S."/>
            <person name="Held B."/>
            <person name="Lucas S."/>
            <person name="Lapidus A."/>
            <person name="Del Rio T.G."/>
            <person name="Nolan M."/>
            <person name="Tice H."/>
            <person name="Deshpande S."/>
            <person name="Cheng J.F."/>
            <person name="Pitluck S."/>
            <person name="Liolios K."/>
            <person name="Pagani I."/>
            <person name="Ivanova N."/>
            <person name="Mavromatis K."/>
            <person name="Pati A."/>
            <person name="Tapia R."/>
            <person name="Han C."/>
            <person name="Goodwin L."/>
            <person name="Chen A."/>
            <person name="Palaniappan K."/>
            <person name="Land M."/>
            <person name="Hauser L."/>
            <person name="Chang Y.J."/>
            <person name="Jeffries C.D."/>
            <person name="Brambilla E.M."/>
            <person name="Rohde M."/>
            <person name="Goker M."/>
            <person name="Detter J.C."/>
            <person name="Woyke T."/>
            <person name="Bristow J."/>
            <person name="Markowitz V."/>
            <person name="Hugenholtz P."/>
            <person name="Kyrpides N.C."/>
            <person name="Klenk H.P."/>
            <person name="Eisen J.A."/>
        </authorList>
    </citation>
    <scope>NUCLEOTIDE SEQUENCE [LARGE SCALE GENOMIC DNA]</scope>
    <source>
        <strain evidence="1 2">DSM 18170</strain>
    </source>
</reference>
<dbReference type="AlphaFoldDB" id="F0R1D9"/>
<evidence type="ECO:0000313" key="1">
    <source>
        <dbReference type="EMBL" id="ADY37383.1"/>
    </source>
</evidence>
<accession>F0R1D9</accession>
<keyword evidence="2" id="KW-1185">Reference proteome</keyword>
<protein>
    <submittedName>
        <fullName evidence="1">Uncharacterized protein</fullName>
    </submittedName>
</protein>
<gene>
    <name evidence="1" type="ordered locus">Bacsa_2850</name>
</gene>